<keyword evidence="1" id="KW-0812">Transmembrane</keyword>
<dbReference type="Proteomes" id="UP000179241">
    <property type="component" value="Unassembled WGS sequence"/>
</dbReference>
<evidence type="ECO:0000256" key="1">
    <source>
        <dbReference type="SAM" id="Phobius"/>
    </source>
</evidence>
<gene>
    <name evidence="2" type="ORF">A2188_02020</name>
</gene>
<name>A0A1F8CLA6_9BACT</name>
<dbReference type="EMBL" id="MGHU01000035">
    <property type="protein sequence ID" value="OGM77021.1"/>
    <property type="molecule type" value="Genomic_DNA"/>
</dbReference>
<evidence type="ECO:0000313" key="2">
    <source>
        <dbReference type="EMBL" id="OGM77021.1"/>
    </source>
</evidence>
<evidence type="ECO:0000313" key="3">
    <source>
        <dbReference type="Proteomes" id="UP000179241"/>
    </source>
</evidence>
<keyword evidence="1" id="KW-1133">Transmembrane helix</keyword>
<proteinExistence type="predicted"/>
<accession>A0A1F8CLA6</accession>
<dbReference type="AlphaFoldDB" id="A0A1F8CLA6"/>
<keyword evidence="1" id="KW-0472">Membrane</keyword>
<sequence>MLEFFGVIVGELTRLERTLFLAMKNIKGRQACLRRQAFTLFETILVLSIFSLIGVMITGILASSIRSVKKSQNLIKVKNATSRMVDLIERQIRSGKLVSCPDSSKVQFTDEYGNVTSFDWDGTSNMASGSATPVNLNPTDVQITSAVFACTPDVVTGRTVVDFTVTAQSTGVETAESATADFVTKIIPRNK</sequence>
<organism evidence="2 3">
    <name type="scientific">Candidatus Woesebacteria bacterium RIFOXYA1_FULL_43_9</name>
    <dbReference type="NCBI Taxonomy" id="1802534"/>
    <lineage>
        <taxon>Bacteria</taxon>
        <taxon>Candidatus Woeseibacteriota</taxon>
    </lineage>
</organism>
<protein>
    <submittedName>
        <fullName evidence="2">Uncharacterized protein</fullName>
    </submittedName>
</protein>
<comment type="caution">
    <text evidence="2">The sequence shown here is derived from an EMBL/GenBank/DDBJ whole genome shotgun (WGS) entry which is preliminary data.</text>
</comment>
<reference evidence="2 3" key="1">
    <citation type="journal article" date="2016" name="Nat. Commun.">
        <title>Thousands of microbial genomes shed light on interconnected biogeochemical processes in an aquifer system.</title>
        <authorList>
            <person name="Anantharaman K."/>
            <person name="Brown C.T."/>
            <person name="Hug L.A."/>
            <person name="Sharon I."/>
            <person name="Castelle C.J."/>
            <person name="Probst A.J."/>
            <person name="Thomas B.C."/>
            <person name="Singh A."/>
            <person name="Wilkins M.J."/>
            <person name="Karaoz U."/>
            <person name="Brodie E.L."/>
            <person name="Williams K.H."/>
            <person name="Hubbard S.S."/>
            <person name="Banfield J.F."/>
        </authorList>
    </citation>
    <scope>NUCLEOTIDE SEQUENCE [LARGE SCALE GENOMIC DNA]</scope>
</reference>
<feature type="transmembrane region" description="Helical" evidence="1">
    <location>
        <begin position="43"/>
        <end position="62"/>
    </location>
</feature>